<dbReference type="AlphaFoldDB" id="A0A6A4VMY2"/>
<comment type="subcellular location">
    <subcellularLocation>
        <location evidence="11">Cytoplasm</location>
    </subcellularLocation>
    <subcellularLocation>
        <location evidence="11">Cytoplasm</location>
        <location evidence="11">P-body</location>
    </subcellularLocation>
</comment>
<evidence type="ECO:0000256" key="4">
    <source>
        <dbReference type="ARBA" id="ARBA00022664"/>
    </source>
</evidence>
<keyword evidence="14" id="KW-1185">Reference proteome</keyword>
<dbReference type="EMBL" id="VIIS01001616">
    <property type="protein sequence ID" value="KAF0295505.1"/>
    <property type="molecule type" value="Genomic_DNA"/>
</dbReference>
<keyword evidence="4 11" id="KW-0507">mRNA processing</keyword>
<dbReference type="SMART" id="SM00651">
    <property type="entry name" value="Sm"/>
    <property type="match status" value="1"/>
</dbReference>
<name>A0A6A4VMY2_AMPAM</name>
<dbReference type="InterPro" id="IPR047575">
    <property type="entry name" value="Sm"/>
</dbReference>
<dbReference type="Pfam" id="PF01423">
    <property type="entry name" value="LSM"/>
    <property type="match status" value="1"/>
</dbReference>
<dbReference type="PANTHER" id="PTHR15588">
    <property type="entry name" value="LSM1"/>
    <property type="match status" value="1"/>
</dbReference>
<gene>
    <name evidence="11 13" type="primary">LSM1</name>
    <name evidence="13" type="ORF">FJT64_007060</name>
</gene>
<evidence type="ECO:0000259" key="12">
    <source>
        <dbReference type="PROSITE" id="PS52002"/>
    </source>
</evidence>
<evidence type="ECO:0000256" key="2">
    <source>
        <dbReference type="ARBA" id="ARBA00022490"/>
    </source>
</evidence>
<dbReference type="GO" id="GO:0008380">
    <property type="term" value="P:RNA splicing"/>
    <property type="evidence" value="ECO:0007669"/>
    <property type="project" value="UniProtKB-KW"/>
</dbReference>
<keyword evidence="5 11" id="KW-0694">RNA-binding</keyword>
<dbReference type="CDD" id="cd01728">
    <property type="entry name" value="LSm1"/>
    <property type="match status" value="1"/>
</dbReference>
<evidence type="ECO:0000256" key="10">
    <source>
        <dbReference type="ARBA" id="ARBA00067756"/>
    </source>
</evidence>
<dbReference type="InterPro" id="IPR001163">
    <property type="entry name" value="Sm_dom_euk/arc"/>
</dbReference>
<dbReference type="GO" id="GO:1990726">
    <property type="term" value="C:Lsm1-7-Pat1 complex"/>
    <property type="evidence" value="ECO:0007669"/>
    <property type="project" value="TreeGrafter"/>
</dbReference>
<accession>A0A6A4VMY2</accession>
<comment type="similarity">
    <text evidence="1 11">Belongs to the snRNP Sm proteins family.</text>
</comment>
<dbReference type="GO" id="GO:0006397">
    <property type="term" value="P:mRNA processing"/>
    <property type="evidence" value="ECO:0007669"/>
    <property type="project" value="UniProtKB-UniRule"/>
</dbReference>
<dbReference type="PANTHER" id="PTHR15588:SF8">
    <property type="entry name" value="U6 SNRNA-ASSOCIATED SM-LIKE PROTEIN LSM1"/>
    <property type="match status" value="1"/>
</dbReference>
<evidence type="ECO:0000256" key="1">
    <source>
        <dbReference type="ARBA" id="ARBA00006850"/>
    </source>
</evidence>
<protein>
    <recommendedName>
        <fullName evidence="10 11">U6 snRNA-associated Sm-like protein LSm1</fullName>
    </recommendedName>
</protein>
<comment type="subunit">
    <text evidence="9">Interacts with SLBP; interaction with SLBP occurs when histone mRNA is being rapidly degraded during the S phase. LSm subunits form a heteromer with a donut shape.</text>
</comment>
<sequence length="140" mass="15777">MPSFGLSGSSFMCTQFLKSIEGKVMVLLRDGRTLIGVLRSVDQFANLVLDRTTERIHVGKQFGDIYRGIFVVRGENVVVVGLIDEMREGTVGLQEVSVEEILEAQRQVQEARHQQEQLRVKAMKERGLTYTADLGPDDMY</sequence>
<comment type="function">
    <text evidence="8">Plays a role in the degradation of histone mRNAs, the only eukaryotic mRNAs that are not polyadenylated. Probably also part of an LSm subunits-containing complex involved in the general process of mRNA degradation.</text>
</comment>
<keyword evidence="2 11" id="KW-0963">Cytoplasm</keyword>
<reference evidence="13 14" key="1">
    <citation type="submission" date="2019-07" db="EMBL/GenBank/DDBJ databases">
        <title>Draft genome assembly of a fouling barnacle, Amphibalanus amphitrite (Darwin, 1854): The first reference genome for Thecostraca.</title>
        <authorList>
            <person name="Kim W."/>
        </authorList>
    </citation>
    <scope>NUCLEOTIDE SEQUENCE [LARGE SCALE GENOMIC DNA]</scope>
    <source>
        <strain evidence="13">SNU_AA5</strain>
        <tissue evidence="13">Soma without cirri and trophi</tissue>
    </source>
</reference>
<dbReference type="GO" id="GO:1990904">
    <property type="term" value="C:ribonucleoprotein complex"/>
    <property type="evidence" value="ECO:0007669"/>
    <property type="project" value="UniProtKB-KW"/>
</dbReference>
<evidence type="ECO:0000256" key="11">
    <source>
        <dbReference type="RuleBase" id="RU365047"/>
    </source>
</evidence>
<evidence type="ECO:0000256" key="9">
    <source>
        <dbReference type="ARBA" id="ARBA00062159"/>
    </source>
</evidence>
<evidence type="ECO:0000256" key="3">
    <source>
        <dbReference type="ARBA" id="ARBA00022553"/>
    </source>
</evidence>
<keyword evidence="3" id="KW-0597">Phosphoprotein</keyword>
<evidence type="ECO:0000256" key="5">
    <source>
        <dbReference type="ARBA" id="ARBA00022884"/>
    </source>
</evidence>
<dbReference type="OrthoDB" id="422364at2759"/>
<organism evidence="13 14">
    <name type="scientific">Amphibalanus amphitrite</name>
    <name type="common">Striped barnacle</name>
    <name type="synonym">Balanus amphitrite</name>
    <dbReference type="NCBI Taxonomy" id="1232801"/>
    <lineage>
        <taxon>Eukaryota</taxon>
        <taxon>Metazoa</taxon>
        <taxon>Ecdysozoa</taxon>
        <taxon>Arthropoda</taxon>
        <taxon>Crustacea</taxon>
        <taxon>Multicrustacea</taxon>
        <taxon>Cirripedia</taxon>
        <taxon>Thoracica</taxon>
        <taxon>Thoracicalcarea</taxon>
        <taxon>Balanomorpha</taxon>
        <taxon>Balanoidea</taxon>
        <taxon>Balanidae</taxon>
        <taxon>Amphibalaninae</taxon>
        <taxon>Amphibalanus</taxon>
    </lineage>
</organism>
<comment type="caution">
    <text evidence="13">The sequence shown here is derived from an EMBL/GenBank/DDBJ whole genome shotgun (WGS) entry which is preliminary data.</text>
</comment>
<evidence type="ECO:0000256" key="7">
    <source>
        <dbReference type="ARBA" id="ARBA00023274"/>
    </source>
</evidence>
<dbReference type="GO" id="GO:0000932">
    <property type="term" value="C:P-body"/>
    <property type="evidence" value="ECO:0007669"/>
    <property type="project" value="UniProtKB-SubCell"/>
</dbReference>
<dbReference type="InterPro" id="IPR010920">
    <property type="entry name" value="LSM_dom_sf"/>
</dbReference>
<dbReference type="PROSITE" id="PS52002">
    <property type="entry name" value="SM"/>
    <property type="match status" value="1"/>
</dbReference>
<dbReference type="Gene3D" id="2.30.30.100">
    <property type="match status" value="1"/>
</dbReference>
<dbReference type="InterPro" id="IPR034104">
    <property type="entry name" value="Lsm1"/>
</dbReference>
<comment type="function">
    <text evidence="11">Probably involved with other LSm subunits in the general process of degradation of mRNAs.</text>
</comment>
<dbReference type="GO" id="GO:0003729">
    <property type="term" value="F:mRNA binding"/>
    <property type="evidence" value="ECO:0007669"/>
    <property type="project" value="TreeGrafter"/>
</dbReference>
<keyword evidence="7 11" id="KW-0687">Ribonucleoprotein</keyword>
<evidence type="ECO:0000256" key="6">
    <source>
        <dbReference type="ARBA" id="ARBA00023187"/>
    </source>
</evidence>
<dbReference type="GO" id="GO:0000290">
    <property type="term" value="P:deadenylation-dependent decapping of nuclear-transcribed mRNA"/>
    <property type="evidence" value="ECO:0007669"/>
    <property type="project" value="TreeGrafter"/>
</dbReference>
<dbReference type="InterPro" id="IPR044642">
    <property type="entry name" value="PTHR15588"/>
</dbReference>
<evidence type="ECO:0000256" key="8">
    <source>
        <dbReference type="ARBA" id="ARBA00056858"/>
    </source>
</evidence>
<keyword evidence="6" id="KW-0508">mRNA splicing</keyword>
<feature type="domain" description="Sm" evidence="12">
    <location>
        <begin position="11"/>
        <end position="86"/>
    </location>
</feature>
<proteinExistence type="inferred from homology"/>
<dbReference type="SUPFAM" id="SSF50182">
    <property type="entry name" value="Sm-like ribonucleoproteins"/>
    <property type="match status" value="1"/>
</dbReference>
<dbReference type="Proteomes" id="UP000440578">
    <property type="component" value="Unassembled WGS sequence"/>
</dbReference>
<evidence type="ECO:0000313" key="14">
    <source>
        <dbReference type="Proteomes" id="UP000440578"/>
    </source>
</evidence>
<evidence type="ECO:0000313" key="13">
    <source>
        <dbReference type="EMBL" id="KAF0295505.1"/>
    </source>
</evidence>
<dbReference type="FunFam" id="2.30.30.100:FF:000021">
    <property type="entry name" value="U6 snRNA-associated Sm-like protein LSm1"/>
    <property type="match status" value="1"/>
</dbReference>